<dbReference type="SUPFAM" id="SSF53474">
    <property type="entry name" value="alpha/beta-Hydrolases"/>
    <property type="match status" value="1"/>
</dbReference>
<dbReference type="PRINTS" id="PR00821">
    <property type="entry name" value="TAGLIPASE"/>
</dbReference>
<evidence type="ECO:0000256" key="4">
    <source>
        <dbReference type="RuleBase" id="RU004262"/>
    </source>
</evidence>
<dbReference type="Gene3D" id="3.40.50.1820">
    <property type="entry name" value="alpha/beta hydrolase"/>
    <property type="match status" value="1"/>
</dbReference>
<proteinExistence type="inferred from homology"/>
<evidence type="ECO:0000313" key="6">
    <source>
        <dbReference type="EnsemblMetazoa" id="XP_030843520"/>
    </source>
</evidence>
<evidence type="ECO:0000259" key="5">
    <source>
        <dbReference type="Pfam" id="PF00151"/>
    </source>
</evidence>
<dbReference type="InterPro" id="IPR000734">
    <property type="entry name" value="TAG_lipase"/>
</dbReference>
<evidence type="ECO:0000256" key="3">
    <source>
        <dbReference type="ARBA" id="ARBA00022525"/>
    </source>
</evidence>
<dbReference type="OrthoDB" id="6019621at2759"/>
<dbReference type="PANTHER" id="PTHR11610">
    <property type="entry name" value="LIPASE"/>
    <property type="match status" value="1"/>
</dbReference>
<comment type="subcellular location">
    <subcellularLocation>
        <location evidence="1">Secreted</location>
    </subcellularLocation>
</comment>
<dbReference type="RefSeq" id="XP_030843520.1">
    <property type="nucleotide sequence ID" value="XM_030987660.1"/>
</dbReference>
<dbReference type="GeneID" id="584480"/>
<comment type="similarity">
    <text evidence="2 4">Belongs to the AB hydrolase superfamily. Lipase family.</text>
</comment>
<dbReference type="InterPro" id="IPR033906">
    <property type="entry name" value="Lipase_N"/>
</dbReference>
<dbReference type="KEGG" id="spu:584480"/>
<reference evidence="7" key="1">
    <citation type="submission" date="2015-02" db="EMBL/GenBank/DDBJ databases">
        <title>Genome sequencing for Strongylocentrotus purpuratus.</title>
        <authorList>
            <person name="Murali S."/>
            <person name="Liu Y."/>
            <person name="Vee V."/>
            <person name="English A."/>
            <person name="Wang M."/>
            <person name="Skinner E."/>
            <person name="Han Y."/>
            <person name="Muzny D.M."/>
            <person name="Worley K.C."/>
            <person name="Gibbs R.A."/>
        </authorList>
    </citation>
    <scope>NUCLEOTIDE SEQUENCE</scope>
</reference>
<dbReference type="AlphaFoldDB" id="A0A7M7SZU6"/>
<dbReference type="InParanoid" id="A0A7M7SZU6"/>
<keyword evidence="3" id="KW-0964">Secreted</keyword>
<dbReference type="InterPro" id="IPR029052">
    <property type="entry name" value="Metallo-depent_PP-like"/>
</dbReference>
<evidence type="ECO:0000313" key="7">
    <source>
        <dbReference type="Proteomes" id="UP000007110"/>
    </source>
</evidence>
<feature type="domain" description="Lipase" evidence="5">
    <location>
        <begin position="11"/>
        <end position="306"/>
    </location>
</feature>
<evidence type="ECO:0000256" key="1">
    <source>
        <dbReference type="ARBA" id="ARBA00004613"/>
    </source>
</evidence>
<dbReference type="SUPFAM" id="SSF56300">
    <property type="entry name" value="Metallo-dependent phosphatases"/>
    <property type="match status" value="1"/>
</dbReference>
<sequence length="374" mass="41650">MSYHEAALCKVCYDDVGCFSRVFFTCHHRHPDSPAKIGTTFTLFTRSTAGDVGVGESMDRKIPSTITASKFDARRGTKILIHGWKGSMEGYRWTGMRDALLLREDVNVIMVDWSLGARRQYPTSRANSRVVGRQVARLIEALNVHGGALYIDVHIIGHSLGAHIGGYAGSSTHEMIGRISGLDPAGPGFGGKRVRNFCRLDKSDATFVDVIHTDGELIAMGGLGLMDELGNQDFYPNGGTDMPNCYFSIICDHMKAIAYYTESISKSTPCRFRPTTWAPKWDNYKKGIQTRDCRKMARPDMGYTARVKVVFSGHQHQNDGGFYKGLEQVVTSAMGWQQRATDTPGIRIVKVKEEGITHQYYEMDDIPTTIDLKE</sequence>
<dbReference type="CDD" id="cd00707">
    <property type="entry name" value="Pancreat_lipase_like"/>
    <property type="match status" value="1"/>
</dbReference>
<dbReference type="OMA" id="YNRQHTH"/>
<dbReference type="InterPro" id="IPR029058">
    <property type="entry name" value="AB_hydrolase_fold"/>
</dbReference>
<dbReference type="GO" id="GO:0005615">
    <property type="term" value="C:extracellular space"/>
    <property type="evidence" value="ECO:0000318"/>
    <property type="project" value="GO_Central"/>
</dbReference>
<name>A0A7M7SZU6_STRPU</name>
<organism evidence="6 7">
    <name type="scientific">Strongylocentrotus purpuratus</name>
    <name type="common">Purple sea urchin</name>
    <dbReference type="NCBI Taxonomy" id="7668"/>
    <lineage>
        <taxon>Eukaryota</taxon>
        <taxon>Metazoa</taxon>
        <taxon>Echinodermata</taxon>
        <taxon>Eleutherozoa</taxon>
        <taxon>Echinozoa</taxon>
        <taxon>Echinoidea</taxon>
        <taxon>Euechinoidea</taxon>
        <taxon>Echinacea</taxon>
        <taxon>Camarodonta</taxon>
        <taxon>Echinidea</taxon>
        <taxon>Strongylocentrotidae</taxon>
        <taxon>Strongylocentrotus</taxon>
    </lineage>
</organism>
<dbReference type="GO" id="GO:0016042">
    <property type="term" value="P:lipid catabolic process"/>
    <property type="evidence" value="ECO:0000318"/>
    <property type="project" value="GO_Central"/>
</dbReference>
<evidence type="ECO:0000256" key="2">
    <source>
        <dbReference type="ARBA" id="ARBA00010701"/>
    </source>
</evidence>
<dbReference type="Pfam" id="PF00151">
    <property type="entry name" value="Lipase"/>
    <property type="match status" value="1"/>
</dbReference>
<accession>A0A7M7SZU6</accession>
<reference evidence="6" key="2">
    <citation type="submission" date="2021-01" db="UniProtKB">
        <authorList>
            <consortium name="EnsemblMetazoa"/>
        </authorList>
    </citation>
    <scope>IDENTIFICATION</scope>
</reference>
<dbReference type="EnsemblMetazoa" id="XM_030987660">
    <property type="protein sequence ID" value="XP_030843520"/>
    <property type="gene ID" value="LOC584480"/>
</dbReference>
<dbReference type="Proteomes" id="UP000007110">
    <property type="component" value="Unassembled WGS sequence"/>
</dbReference>
<protein>
    <recommendedName>
        <fullName evidence="5">Lipase domain-containing protein</fullName>
    </recommendedName>
</protein>
<dbReference type="InterPro" id="IPR013818">
    <property type="entry name" value="Lipase"/>
</dbReference>
<keyword evidence="7" id="KW-1185">Reference proteome</keyword>
<dbReference type="PANTHER" id="PTHR11610:SF178">
    <property type="entry name" value="LIPASE MEMBER H-A-LIKE PROTEIN"/>
    <property type="match status" value="1"/>
</dbReference>
<dbReference type="GO" id="GO:0016298">
    <property type="term" value="F:lipase activity"/>
    <property type="evidence" value="ECO:0000318"/>
    <property type="project" value="GO_Central"/>
</dbReference>